<gene>
    <name evidence="2" type="ORF">IRJ41_012955</name>
</gene>
<evidence type="ECO:0000313" key="2">
    <source>
        <dbReference type="EMBL" id="KAI7808733.1"/>
    </source>
</evidence>
<evidence type="ECO:0000256" key="1">
    <source>
        <dbReference type="SAM" id="MobiDB-lite"/>
    </source>
</evidence>
<dbReference type="AlphaFoldDB" id="A0A9W7WUS0"/>
<evidence type="ECO:0000313" key="3">
    <source>
        <dbReference type="Proteomes" id="UP001059041"/>
    </source>
</evidence>
<feature type="region of interest" description="Disordered" evidence="1">
    <location>
        <begin position="67"/>
        <end position="86"/>
    </location>
</feature>
<sequence>MEFFTSFIPTATFTWEAHSSDTLPLCAGHCSPTLLSGIQRRFLLRVYTPASEGLSGIERRRGGCPLLLRRSPRRTPTSKSHLVREASARISEPKPMVLYTDVAPASFPSKSSKSP</sequence>
<keyword evidence="3" id="KW-1185">Reference proteome</keyword>
<name>A0A9W7WUS0_TRIRA</name>
<dbReference type="Proteomes" id="UP001059041">
    <property type="component" value="Linkage Group LG6"/>
</dbReference>
<comment type="caution">
    <text evidence="2">The sequence shown here is derived from an EMBL/GenBank/DDBJ whole genome shotgun (WGS) entry which is preliminary data.</text>
</comment>
<dbReference type="EMBL" id="JAFHDT010000006">
    <property type="protein sequence ID" value="KAI7808733.1"/>
    <property type="molecule type" value="Genomic_DNA"/>
</dbReference>
<protein>
    <submittedName>
        <fullName evidence="2">Uncharacterized protein</fullName>
    </submittedName>
</protein>
<proteinExistence type="predicted"/>
<feature type="compositionally biased region" description="Low complexity" evidence="1">
    <location>
        <begin position="67"/>
        <end position="78"/>
    </location>
</feature>
<accession>A0A9W7WUS0</accession>
<organism evidence="2 3">
    <name type="scientific">Triplophysa rosa</name>
    <name type="common">Cave loach</name>
    <dbReference type="NCBI Taxonomy" id="992332"/>
    <lineage>
        <taxon>Eukaryota</taxon>
        <taxon>Metazoa</taxon>
        <taxon>Chordata</taxon>
        <taxon>Craniata</taxon>
        <taxon>Vertebrata</taxon>
        <taxon>Euteleostomi</taxon>
        <taxon>Actinopterygii</taxon>
        <taxon>Neopterygii</taxon>
        <taxon>Teleostei</taxon>
        <taxon>Ostariophysi</taxon>
        <taxon>Cypriniformes</taxon>
        <taxon>Nemacheilidae</taxon>
        <taxon>Triplophysa</taxon>
    </lineage>
</organism>
<reference evidence="2" key="1">
    <citation type="submission" date="2021-02" db="EMBL/GenBank/DDBJ databases">
        <title>Comparative genomics reveals that relaxation of natural selection precedes convergent phenotypic evolution of cavefish.</title>
        <authorList>
            <person name="Peng Z."/>
        </authorList>
    </citation>
    <scope>NUCLEOTIDE SEQUENCE</scope>
    <source>
        <tissue evidence="2">Muscle</tissue>
    </source>
</reference>